<gene>
    <name evidence="1" type="ORF">L248_0935</name>
</gene>
<dbReference type="Proteomes" id="UP000030647">
    <property type="component" value="Unassembled WGS sequence"/>
</dbReference>
<proteinExistence type="predicted"/>
<dbReference type="STRING" id="1231336.L248_0935"/>
<accession>U4TR80</accession>
<evidence type="ECO:0000313" key="1">
    <source>
        <dbReference type="EMBL" id="ERL64393.1"/>
    </source>
</evidence>
<sequence length="508" mass="53461">MGGGLFGITVPVAGAEIGPEFPASPPGSAGKSTYGLFTIWWVNYGFMSPPADTSTAQGQHVLIPITTTAYSGFPMPWFFSKHVRSVSVREYVGPGLWAPLPVQTPTITEVDPTASFTVDLGVANRVGTRYVQFSVTYTDGHVIRSGVVALTTVPKPVNATDLAPTATPPTIFWGQSAAIAAHLMPDNSTGSVTWSLQPAAAGTLNPADGTTTQLTPKDVQPNDPYLQYNPAGLQTTLQAQVTNPDGSRLTRQTQVIIGGLTPQTAAAGSTFSYRPAALNPAAFPAGATVRYQWTLQKPSRQSVSPPGTTLNQPDFRWTNIPGNAAGEYFLQLTVIFTTGGHDFQWVSNVTTLWVNPAAIRLRAVPNLTFMLAGGGGNRVPTGDDLNAAAGTMLVYQAGQTRTGAAFDGNDQGRLLVDGSQWSLAVAVSPFTNTATNAPLNVTPILELTLNGTRQTIPADGGSITVLKNQRDALAAAMDDQTTLLIPQTPLVPPGTYQADVTWTVTTAP</sequence>
<evidence type="ECO:0000313" key="2">
    <source>
        <dbReference type="Proteomes" id="UP000030647"/>
    </source>
</evidence>
<name>U4TR80_9LACO</name>
<protein>
    <submittedName>
        <fullName evidence="1">Uncharacterized protein</fullName>
    </submittedName>
</protein>
<dbReference type="eggNOG" id="COG5492">
    <property type="taxonomic scope" value="Bacteria"/>
</dbReference>
<dbReference type="AlphaFoldDB" id="U4TR80"/>
<organism evidence="1 2">
    <name type="scientific">Schleiferilactobacillus shenzhenensis LY-73</name>
    <dbReference type="NCBI Taxonomy" id="1231336"/>
    <lineage>
        <taxon>Bacteria</taxon>
        <taxon>Bacillati</taxon>
        <taxon>Bacillota</taxon>
        <taxon>Bacilli</taxon>
        <taxon>Lactobacillales</taxon>
        <taxon>Lactobacillaceae</taxon>
        <taxon>Schleiferilactobacillus</taxon>
    </lineage>
</organism>
<reference evidence="2" key="1">
    <citation type="journal article" date="2013" name="Genome Announc.">
        <title>Whole-Genome Sequencing of Lactobacillus shenzhenensis Strain LY-73T.</title>
        <authorList>
            <person name="Lin Z."/>
            <person name="Liu Z."/>
            <person name="Yang R."/>
            <person name="Zou Y."/>
            <person name="Wan D."/>
            <person name="Chen J."/>
            <person name="Guo M."/>
            <person name="Zhao J."/>
            <person name="Fang C."/>
            <person name="Yang R."/>
            <person name="Liu F."/>
        </authorList>
    </citation>
    <scope>NUCLEOTIDE SEQUENCE [LARGE SCALE GENOMIC DNA]</scope>
    <source>
        <strain evidence="2">LY-73</strain>
    </source>
</reference>
<keyword evidence="2" id="KW-1185">Reference proteome</keyword>
<dbReference type="EMBL" id="KI271598">
    <property type="protein sequence ID" value="ERL64393.1"/>
    <property type="molecule type" value="Genomic_DNA"/>
</dbReference>
<dbReference type="HOGENOM" id="CLU_040909_0_0_9"/>